<dbReference type="InterPro" id="IPR013325">
    <property type="entry name" value="RNA_pol_sigma_r2"/>
</dbReference>
<dbReference type="InterPro" id="IPR013324">
    <property type="entry name" value="RNA_pol_sigma_r3/r4-like"/>
</dbReference>
<dbReference type="Gene3D" id="1.10.1740.10">
    <property type="match status" value="1"/>
</dbReference>
<sequence>MVARDDAEYVEFVAAVQDGLRRTAYLLTGDWGLAADATQEALIKLYVAWPRLERGVGLAAYTRRAVVTLTIGRQRRQPRPQVAPGKPTLTVALRTLPPQQRGCVVLRCFEELTVAETADALRCTEGQVTGRTARGIGALRRELARLGLPSMAAAAMEGVA</sequence>
<evidence type="ECO:0000256" key="5">
    <source>
        <dbReference type="ARBA" id="ARBA00023163"/>
    </source>
</evidence>
<keyword evidence="4" id="KW-0238">DNA-binding</keyword>
<dbReference type="InterPro" id="IPR007627">
    <property type="entry name" value="RNA_pol_sigma70_r2"/>
</dbReference>
<evidence type="ECO:0000256" key="3">
    <source>
        <dbReference type="ARBA" id="ARBA00023082"/>
    </source>
</evidence>
<keyword evidence="2" id="KW-0805">Transcription regulation</keyword>
<gene>
    <name evidence="8" type="ORF">GCM10022242_27560</name>
</gene>
<evidence type="ECO:0000256" key="4">
    <source>
        <dbReference type="ARBA" id="ARBA00023125"/>
    </source>
</evidence>
<evidence type="ECO:0000313" key="8">
    <source>
        <dbReference type="EMBL" id="GAA3824702.1"/>
    </source>
</evidence>
<dbReference type="InterPro" id="IPR007630">
    <property type="entry name" value="RNA_pol_sigma70_r4"/>
</dbReference>
<dbReference type="Proteomes" id="UP001501821">
    <property type="component" value="Unassembled WGS sequence"/>
</dbReference>
<feature type="domain" description="RNA polymerase sigma-70 region 4" evidence="7">
    <location>
        <begin position="92"/>
        <end position="140"/>
    </location>
</feature>
<protein>
    <submittedName>
        <fullName evidence="8">SigE family RNA polymerase sigma factor</fullName>
    </submittedName>
</protein>
<dbReference type="Pfam" id="PF04545">
    <property type="entry name" value="Sigma70_r4"/>
    <property type="match status" value="1"/>
</dbReference>
<evidence type="ECO:0000256" key="2">
    <source>
        <dbReference type="ARBA" id="ARBA00023015"/>
    </source>
</evidence>
<evidence type="ECO:0000313" key="9">
    <source>
        <dbReference type="Proteomes" id="UP001501821"/>
    </source>
</evidence>
<evidence type="ECO:0000259" key="6">
    <source>
        <dbReference type="Pfam" id="PF04542"/>
    </source>
</evidence>
<keyword evidence="3" id="KW-0731">Sigma factor</keyword>
<name>A0ABP7IRD5_9ACTN</name>
<proteinExistence type="inferred from homology"/>
<evidence type="ECO:0000256" key="1">
    <source>
        <dbReference type="ARBA" id="ARBA00010641"/>
    </source>
</evidence>
<dbReference type="SUPFAM" id="SSF88946">
    <property type="entry name" value="Sigma2 domain of RNA polymerase sigma factors"/>
    <property type="match status" value="1"/>
</dbReference>
<comment type="similarity">
    <text evidence="1">Belongs to the sigma-70 factor family. ECF subfamily.</text>
</comment>
<dbReference type="Pfam" id="PF04542">
    <property type="entry name" value="Sigma70_r2"/>
    <property type="match status" value="1"/>
</dbReference>
<evidence type="ECO:0000259" key="7">
    <source>
        <dbReference type="Pfam" id="PF04545"/>
    </source>
</evidence>
<organism evidence="8 9">
    <name type="scientific">Nocardioides panacisoli</name>
    <dbReference type="NCBI Taxonomy" id="627624"/>
    <lineage>
        <taxon>Bacteria</taxon>
        <taxon>Bacillati</taxon>
        <taxon>Actinomycetota</taxon>
        <taxon>Actinomycetes</taxon>
        <taxon>Propionibacteriales</taxon>
        <taxon>Nocardioidaceae</taxon>
        <taxon>Nocardioides</taxon>
    </lineage>
</organism>
<dbReference type="InterPro" id="IPR039425">
    <property type="entry name" value="RNA_pol_sigma-70-like"/>
</dbReference>
<dbReference type="PANTHER" id="PTHR43133:SF50">
    <property type="entry name" value="ECF RNA POLYMERASE SIGMA FACTOR SIGM"/>
    <property type="match status" value="1"/>
</dbReference>
<dbReference type="PANTHER" id="PTHR43133">
    <property type="entry name" value="RNA POLYMERASE ECF-TYPE SIGMA FACTO"/>
    <property type="match status" value="1"/>
</dbReference>
<dbReference type="Gene3D" id="1.10.10.10">
    <property type="entry name" value="Winged helix-like DNA-binding domain superfamily/Winged helix DNA-binding domain"/>
    <property type="match status" value="1"/>
</dbReference>
<feature type="domain" description="RNA polymerase sigma-70 region 2" evidence="6">
    <location>
        <begin position="13"/>
        <end position="77"/>
    </location>
</feature>
<comment type="caution">
    <text evidence="8">The sequence shown here is derived from an EMBL/GenBank/DDBJ whole genome shotgun (WGS) entry which is preliminary data.</text>
</comment>
<dbReference type="RefSeq" id="WP_344776380.1">
    <property type="nucleotide sequence ID" value="NZ_BAABAH010000010.1"/>
</dbReference>
<accession>A0ABP7IRD5</accession>
<dbReference type="EMBL" id="BAABAH010000010">
    <property type="protein sequence ID" value="GAA3824702.1"/>
    <property type="molecule type" value="Genomic_DNA"/>
</dbReference>
<reference evidence="9" key="1">
    <citation type="journal article" date="2019" name="Int. J. Syst. Evol. Microbiol.">
        <title>The Global Catalogue of Microorganisms (GCM) 10K type strain sequencing project: providing services to taxonomists for standard genome sequencing and annotation.</title>
        <authorList>
            <consortium name="The Broad Institute Genomics Platform"/>
            <consortium name="The Broad Institute Genome Sequencing Center for Infectious Disease"/>
            <person name="Wu L."/>
            <person name="Ma J."/>
        </authorList>
    </citation>
    <scope>NUCLEOTIDE SEQUENCE [LARGE SCALE GENOMIC DNA]</scope>
    <source>
        <strain evidence="9">JCM 16953</strain>
    </source>
</reference>
<dbReference type="InterPro" id="IPR036388">
    <property type="entry name" value="WH-like_DNA-bd_sf"/>
</dbReference>
<keyword evidence="5" id="KW-0804">Transcription</keyword>
<keyword evidence="9" id="KW-1185">Reference proteome</keyword>
<dbReference type="SUPFAM" id="SSF88659">
    <property type="entry name" value="Sigma3 and sigma4 domains of RNA polymerase sigma factors"/>
    <property type="match status" value="1"/>
</dbReference>